<dbReference type="Pfam" id="PF01112">
    <property type="entry name" value="Asparaginase_2"/>
    <property type="match status" value="1"/>
</dbReference>
<dbReference type="Proteomes" id="UP000078492">
    <property type="component" value="Unassembled WGS sequence"/>
</dbReference>
<reference evidence="6 7" key="1">
    <citation type="submission" date="2015-09" db="EMBL/GenBank/DDBJ databases">
        <title>Trachymyrmex cornetzi WGS genome.</title>
        <authorList>
            <person name="Nygaard S."/>
            <person name="Hu H."/>
            <person name="Boomsma J."/>
            <person name="Zhang G."/>
        </authorList>
    </citation>
    <scope>NUCLEOTIDE SEQUENCE [LARGE SCALE GENOMIC DNA]</scope>
    <source>
        <strain evidence="6">Tcor2-1</strain>
        <tissue evidence="6">Whole body</tissue>
    </source>
</reference>
<dbReference type="PANTHER" id="PTHR10188">
    <property type="entry name" value="L-ASPARAGINASE"/>
    <property type="match status" value="1"/>
</dbReference>
<evidence type="ECO:0000259" key="5">
    <source>
        <dbReference type="Pfam" id="PF20645"/>
    </source>
</evidence>
<sequence>MLKCVICGCSDFFKASGYSFCMICQTQSQDIGEELEYDLPMDNTMRLRKTKVYHAKRDRTERDEEVGWTSWELYNFVLIGLTNELIELGISADIKVTVLQLWARYLGKLEVAFVSTEKKLIPKLARRYKKRDAEILYGRIPQKRPQKRIRTESTADSTIIYPNEGISSRELNRNKKLMVTADYDRFIRSQVSSEEDTLSSAHSEQSFKHTRIKFNSSAKEEKNKIENMAKKRSKRSKYKQNHVTTQYKTSPELITPTKLWAILYLALRIHNQDMHLSDMIRCGREGRLSYYKLDHLIPPEVPLTKTNMNFLSRATDVTHKGMRKVIGQMAKFLGVTKIVCPDLYSLVNRYCIELALPKGISLYAERLISLSSPKMTFDKISCIPNYEGRAMAFIIVILKTLLSLDGITENEISNVAENINRYRQCENFNTPCILVHGDVGNFHDTIIIEKTVSCKNAASIGYQSLLDGANSVQAVEIALWWLECDEFFNCGYGSVLNNIGEVQMDASIVDGFKSECGSVAAISDIEHPISLARYVLANFPNSIVVGEGARKLTRYAKLNWLSKGNMTAPMAHLAYNKSREIGSSDINLDTEDHHGSTIGCIAYDGYAIAAGVTSGGLNKKLMGSVGDSSVLGCSTYADQNVGCSLTGHGESIMKHGLSRIIVGDIEEGCSLRKALKKNLDYMSTRYNQTFGGVVFEKSGEWDIYFTSHKMPYAVIINDCVTFGAALDEKNVEKYFEYREEPEIVIRKHLIPKELVYAMKQCITNASYIAPPLNEVNHFSPTLTPNHSYLQQLLEHPLYDLPGMLRNDFLFTKIGYLRKSKFIDKLISHYDIQIDSIDSNLHFIEKIVPVFEQTKIASIKDLKGEITIEDFMENDKKCVERKEDFIDYLLKEIPCQFKIDVKRKQYYDDTIIHMKAPLLASALTNEFIFHEILPDGKLSIPGRCLDGDESQDDNESKDDDACLQNIVSQQTVLSLSKFCKAYNINLSSTEKKAILINSSQPKKQKRKLVRNSFGKFAKQTDTSLNIEKKSPNKDDNYMEQTEIISTDISGIENILPEVSDILNLSANASIFDNFIKLENEYGMNDQSEKETRNKIKLESIIDESIMNKRLNSNILRLFKPFKDYWMYHCNFSRVKSKNFEILEKMLPRSFRWLLNECASNIEMSTEDLYEEVCLVEAYYAYVSEESKIYSCPTNKSENCNNQAYINAVLKKW</sequence>
<organism evidence="6 7">
    <name type="scientific">Trachymyrmex cornetzi</name>
    <dbReference type="NCBI Taxonomy" id="471704"/>
    <lineage>
        <taxon>Eukaryota</taxon>
        <taxon>Metazoa</taxon>
        <taxon>Ecdysozoa</taxon>
        <taxon>Arthropoda</taxon>
        <taxon>Hexapoda</taxon>
        <taxon>Insecta</taxon>
        <taxon>Pterygota</taxon>
        <taxon>Neoptera</taxon>
        <taxon>Endopterygota</taxon>
        <taxon>Hymenoptera</taxon>
        <taxon>Apocrita</taxon>
        <taxon>Aculeata</taxon>
        <taxon>Formicoidea</taxon>
        <taxon>Formicidae</taxon>
        <taxon>Myrmicinae</taxon>
        <taxon>Trachymyrmex</taxon>
    </lineage>
</organism>
<evidence type="ECO:0000313" key="6">
    <source>
        <dbReference type="EMBL" id="KYN10880.1"/>
    </source>
</evidence>
<protein>
    <submittedName>
        <fullName evidence="6">L-asparaginase</fullName>
    </submittedName>
</protein>
<feature type="region of interest" description="Disordered" evidence="4">
    <location>
        <begin position="194"/>
        <end position="244"/>
    </location>
</feature>
<evidence type="ECO:0000313" key="7">
    <source>
        <dbReference type="Proteomes" id="UP000078492"/>
    </source>
</evidence>
<gene>
    <name evidence="6" type="ORF">ALC57_16980</name>
</gene>
<feature type="site" description="Cleavage; by autolysis" evidence="3">
    <location>
        <begin position="596"/>
        <end position="597"/>
    </location>
</feature>
<dbReference type="EMBL" id="KQ980975">
    <property type="protein sequence ID" value="KYN10880.1"/>
    <property type="molecule type" value="Genomic_DNA"/>
</dbReference>
<feature type="active site" description="Nucleophile" evidence="2">
    <location>
        <position position="597"/>
    </location>
</feature>
<name>A0A151ITY8_9HYME</name>
<dbReference type="AlphaFoldDB" id="A0A151ITY8"/>
<dbReference type="GO" id="GO:0016787">
    <property type="term" value="F:hydrolase activity"/>
    <property type="evidence" value="ECO:0007669"/>
    <property type="project" value="InterPro"/>
</dbReference>
<dbReference type="InterPro" id="IPR029055">
    <property type="entry name" value="Ntn_hydrolases_N"/>
</dbReference>
<evidence type="ECO:0000256" key="1">
    <source>
        <dbReference type="ARBA" id="ARBA00010872"/>
    </source>
</evidence>
<comment type="similarity">
    <text evidence="1">Belongs to the Ntn-hydrolase family.</text>
</comment>
<dbReference type="STRING" id="471704.A0A151ITY8"/>
<feature type="compositionally biased region" description="Basic residues" evidence="4">
    <location>
        <begin position="230"/>
        <end position="240"/>
    </location>
</feature>
<dbReference type="InterPro" id="IPR048538">
    <property type="entry name" value="Rrn7_cyclin_C"/>
</dbReference>
<dbReference type="InterPro" id="IPR000246">
    <property type="entry name" value="Peptidase_T2"/>
</dbReference>
<evidence type="ECO:0000256" key="3">
    <source>
        <dbReference type="PIRSR" id="PIRSR600246-3"/>
    </source>
</evidence>
<dbReference type="Gene3D" id="3.60.20.30">
    <property type="entry name" value="(Glycosyl)asparaginase"/>
    <property type="match status" value="1"/>
</dbReference>
<dbReference type="SUPFAM" id="SSF56235">
    <property type="entry name" value="N-terminal nucleophile aminohydrolases (Ntn hydrolases)"/>
    <property type="match status" value="1"/>
</dbReference>
<evidence type="ECO:0000256" key="2">
    <source>
        <dbReference type="PIRSR" id="PIRSR600246-1"/>
    </source>
</evidence>
<evidence type="ECO:0000256" key="4">
    <source>
        <dbReference type="SAM" id="MobiDB-lite"/>
    </source>
</evidence>
<dbReference type="GO" id="GO:0005737">
    <property type="term" value="C:cytoplasm"/>
    <property type="evidence" value="ECO:0007669"/>
    <property type="project" value="TreeGrafter"/>
</dbReference>
<feature type="compositionally biased region" description="Basic and acidic residues" evidence="4">
    <location>
        <begin position="218"/>
        <end position="229"/>
    </location>
</feature>
<proteinExistence type="inferred from homology"/>
<accession>A0A151ITY8</accession>
<dbReference type="GO" id="GO:0033345">
    <property type="term" value="P:L-asparagine catabolic process via L-aspartate"/>
    <property type="evidence" value="ECO:0007669"/>
    <property type="project" value="TreeGrafter"/>
</dbReference>
<dbReference type="Pfam" id="PF20645">
    <property type="entry name" value="Rrn7_cyclin_C"/>
    <property type="match status" value="1"/>
</dbReference>
<keyword evidence="7" id="KW-1185">Reference proteome</keyword>
<dbReference type="PANTHER" id="PTHR10188:SF41">
    <property type="entry name" value="ISOASPARTYL PEPTIDASE_L-ASPARAGINASE"/>
    <property type="match status" value="1"/>
</dbReference>
<feature type="domain" description="Rrn7/TAF1B C-terminal cyclin" evidence="5">
    <location>
        <begin position="322"/>
        <end position="411"/>
    </location>
</feature>